<geneLocation type="plasmid" evidence="1">
    <name>unnamed1</name>
</geneLocation>
<dbReference type="EMBL" id="CP163442">
    <property type="protein sequence ID" value="XDQ50002.1"/>
    <property type="molecule type" value="Genomic_DNA"/>
</dbReference>
<keyword evidence="1" id="KW-0614">Plasmid</keyword>
<evidence type="ECO:0008006" key="2">
    <source>
        <dbReference type="Google" id="ProtNLM"/>
    </source>
</evidence>
<gene>
    <name evidence="1" type="ORF">AB5J52_48665</name>
</gene>
<accession>A0AB39R6Q8</accession>
<dbReference type="InterPro" id="IPR011990">
    <property type="entry name" value="TPR-like_helical_dom_sf"/>
</dbReference>
<reference evidence="1" key="1">
    <citation type="submission" date="2024-07" db="EMBL/GenBank/DDBJ databases">
        <authorList>
            <person name="Yu S.T."/>
        </authorList>
    </citation>
    <scope>NUCLEOTIDE SEQUENCE</scope>
    <source>
        <strain evidence="1">R39</strain>
        <plasmid evidence="1">unnamed1</plasmid>
    </source>
</reference>
<dbReference type="RefSeq" id="WP_369228526.1">
    <property type="nucleotide sequence ID" value="NZ_CP163442.1"/>
</dbReference>
<evidence type="ECO:0000313" key="1">
    <source>
        <dbReference type="EMBL" id="XDQ50002.1"/>
    </source>
</evidence>
<protein>
    <recommendedName>
        <fullName evidence="2">XRE family transcriptional regulator</fullName>
    </recommendedName>
</protein>
<sequence length="395" mass="42852">MYPYESFCFHFKRAAHEVAQLDRNPRLATTMVSRSAWERWFEGDIQSTPRANTCRILEHLLGEPADVLFGPPLPTQQREDQARTQSPHLDAMTTFRLADRQLGGGHVYSSLVIYLRTEVATTLIGLGTAQGTEAFRDAAVLTEMAGWMAYDSGRDSVAQGHLLSALNFGQAVADATVAANVEASMSHLALQGGYADQAVELARSGLGRLRGIEAVPVLASRLHAMKARALARLGYAKQAQQSLDSAREELAAADTVYVPNWVAPFDDAALASEAASTLLELRVFPAALEEANRALELRDASRARSRGLGQITLAKTLIAQGQVEAACAVTDDLLETCQSLGSIRISRELADLQVSLEPYASSRPVKETIDRMTGVARHRRLLLASLTAPEGSQRE</sequence>
<dbReference type="Gene3D" id="1.25.40.10">
    <property type="entry name" value="Tetratricopeptide repeat domain"/>
    <property type="match status" value="1"/>
</dbReference>
<organism evidence="1">
    <name type="scientific">Streptomyces sp. R39</name>
    <dbReference type="NCBI Taxonomy" id="3238631"/>
    <lineage>
        <taxon>Bacteria</taxon>
        <taxon>Bacillati</taxon>
        <taxon>Actinomycetota</taxon>
        <taxon>Actinomycetes</taxon>
        <taxon>Kitasatosporales</taxon>
        <taxon>Streptomycetaceae</taxon>
        <taxon>Streptomyces</taxon>
    </lineage>
</organism>
<dbReference type="AlphaFoldDB" id="A0AB39R6Q8"/>
<name>A0AB39R6Q8_9ACTN</name>
<proteinExistence type="predicted"/>